<feature type="region of interest" description="Disordered" evidence="1">
    <location>
        <begin position="47"/>
        <end position="89"/>
    </location>
</feature>
<feature type="compositionally biased region" description="Basic and acidic residues" evidence="1">
    <location>
        <begin position="50"/>
        <end position="72"/>
    </location>
</feature>
<sequence>MESTPLKSMSCWLMCNYRVRDQIEDLKEADSIGASWATRLTVNLGVDSSHSSHDSMPHGEFDQCAAREKIPNDTDEPNEEGRRNDMDSAHLSLEKYEVLNKSTPKAPTSLFKMTPAKRFEDDETDSSRTGTGVGNGLEDPFKTGVLKYIKEIHTRIDQILGGLQF</sequence>
<feature type="compositionally biased region" description="Basic and acidic residues" evidence="1">
    <location>
        <begin position="79"/>
        <end position="89"/>
    </location>
</feature>
<evidence type="ECO:0000313" key="2">
    <source>
        <dbReference type="EMBL" id="MCD9561393.1"/>
    </source>
</evidence>
<dbReference type="EMBL" id="JACEIK010002472">
    <property type="protein sequence ID" value="MCD9561393.1"/>
    <property type="molecule type" value="Genomic_DNA"/>
</dbReference>
<proteinExistence type="predicted"/>
<accession>A0ABS8UT72</accession>
<evidence type="ECO:0000256" key="1">
    <source>
        <dbReference type="SAM" id="MobiDB-lite"/>
    </source>
</evidence>
<protein>
    <submittedName>
        <fullName evidence="2">Uncharacterized protein</fullName>
    </submittedName>
</protein>
<reference evidence="2 3" key="1">
    <citation type="journal article" date="2021" name="BMC Genomics">
        <title>Datura genome reveals duplications of psychoactive alkaloid biosynthetic genes and high mutation rate following tissue culture.</title>
        <authorList>
            <person name="Rajewski A."/>
            <person name="Carter-House D."/>
            <person name="Stajich J."/>
            <person name="Litt A."/>
        </authorList>
    </citation>
    <scope>NUCLEOTIDE SEQUENCE [LARGE SCALE GENOMIC DNA]</scope>
    <source>
        <strain evidence="2">AR-01</strain>
    </source>
</reference>
<organism evidence="2 3">
    <name type="scientific">Datura stramonium</name>
    <name type="common">Jimsonweed</name>
    <name type="synonym">Common thornapple</name>
    <dbReference type="NCBI Taxonomy" id="4076"/>
    <lineage>
        <taxon>Eukaryota</taxon>
        <taxon>Viridiplantae</taxon>
        <taxon>Streptophyta</taxon>
        <taxon>Embryophyta</taxon>
        <taxon>Tracheophyta</taxon>
        <taxon>Spermatophyta</taxon>
        <taxon>Magnoliopsida</taxon>
        <taxon>eudicotyledons</taxon>
        <taxon>Gunneridae</taxon>
        <taxon>Pentapetalae</taxon>
        <taxon>asterids</taxon>
        <taxon>lamiids</taxon>
        <taxon>Solanales</taxon>
        <taxon>Solanaceae</taxon>
        <taxon>Solanoideae</taxon>
        <taxon>Datureae</taxon>
        <taxon>Datura</taxon>
    </lineage>
</organism>
<evidence type="ECO:0000313" key="3">
    <source>
        <dbReference type="Proteomes" id="UP000823775"/>
    </source>
</evidence>
<gene>
    <name evidence="2" type="ORF">HAX54_020496</name>
</gene>
<dbReference type="Proteomes" id="UP000823775">
    <property type="component" value="Unassembled WGS sequence"/>
</dbReference>
<name>A0ABS8UT72_DATST</name>
<keyword evidence="3" id="KW-1185">Reference proteome</keyword>
<comment type="caution">
    <text evidence="2">The sequence shown here is derived from an EMBL/GenBank/DDBJ whole genome shotgun (WGS) entry which is preliminary data.</text>
</comment>